<feature type="chain" id="PRO_5018695341" evidence="1">
    <location>
        <begin position="28"/>
        <end position="131"/>
    </location>
</feature>
<sequence length="131" mass="13592">MRKLARAAAVLPIMAALTIGMTATAGAETDCTDYSDNGGAKATFKAYGEHLLVDDVFADGHSAIGGIEIYGDGHYFYWNRMGADGGVRDVDLDIAEGTSVVINAWLGNWDGTTTGGIDFGSNAVSNCHGVA</sequence>
<dbReference type="Proteomes" id="UP000280197">
    <property type="component" value="Chromosome"/>
</dbReference>
<name>A0A3Q9C2M5_9ACTN</name>
<reference evidence="2 3" key="1">
    <citation type="submission" date="2018-12" db="EMBL/GenBank/DDBJ databases">
        <authorList>
            <person name="Li K."/>
        </authorList>
    </citation>
    <scope>NUCLEOTIDE SEQUENCE [LARGE SCALE GENOMIC DNA]</scope>
    <source>
        <strain evidence="3">CR22</strain>
    </source>
</reference>
<keyword evidence="1" id="KW-0732">Signal</keyword>
<keyword evidence="3" id="KW-1185">Reference proteome</keyword>
<feature type="signal peptide" evidence="1">
    <location>
        <begin position="1"/>
        <end position="27"/>
    </location>
</feature>
<organism evidence="2 3">
    <name type="scientific">Streptomyces aquilus</name>
    <dbReference type="NCBI Taxonomy" id="2548456"/>
    <lineage>
        <taxon>Bacteria</taxon>
        <taxon>Bacillati</taxon>
        <taxon>Actinomycetota</taxon>
        <taxon>Actinomycetes</taxon>
        <taxon>Kitasatosporales</taxon>
        <taxon>Streptomycetaceae</taxon>
        <taxon>Streptomyces</taxon>
    </lineage>
</organism>
<proteinExistence type="predicted"/>
<evidence type="ECO:0000313" key="2">
    <source>
        <dbReference type="EMBL" id="AZP19361.1"/>
    </source>
</evidence>
<evidence type="ECO:0000256" key="1">
    <source>
        <dbReference type="SAM" id="SignalP"/>
    </source>
</evidence>
<gene>
    <name evidence="2" type="ORF">EJC51_26805</name>
</gene>
<dbReference type="RefSeq" id="WP_126273427.1">
    <property type="nucleotide sequence ID" value="NZ_CP034463.1"/>
</dbReference>
<dbReference type="EMBL" id="CP034463">
    <property type="protein sequence ID" value="AZP19361.1"/>
    <property type="molecule type" value="Genomic_DNA"/>
</dbReference>
<dbReference type="KEGG" id="saqu:EJC51_26805"/>
<dbReference type="AlphaFoldDB" id="A0A3Q9C2M5"/>
<accession>A0A3Q9C2M5</accession>
<protein>
    <submittedName>
        <fullName evidence="2">Uncharacterized protein</fullName>
    </submittedName>
</protein>
<evidence type="ECO:0000313" key="3">
    <source>
        <dbReference type="Proteomes" id="UP000280197"/>
    </source>
</evidence>